<feature type="transmembrane region" description="Helical" evidence="1">
    <location>
        <begin position="228"/>
        <end position="251"/>
    </location>
</feature>
<reference evidence="2 3" key="1">
    <citation type="submission" date="2015-09" db="EMBL/GenBank/DDBJ databases">
        <authorList>
            <consortium name="Pathogen Informatics"/>
        </authorList>
    </citation>
    <scope>NUCLEOTIDE SEQUENCE [LARGE SCALE GENOMIC DNA]</scope>
    <source>
        <strain evidence="2 3">2789STDY5834855</strain>
    </source>
</reference>
<feature type="transmembrane region" description="Helical" evidence="1">
    <location>
        <begin position="408"/>
        <end position="425"/>
    </location>
</feature>
<dbReference type="RefSeq" id="WP_055277415.1">
    <property type="nucleotide sequence ID" value="NZ_CYZV01000031.1"/>
</dbReference>
<feature type="transmembrane region" description="Helical" evidence="1">
    <location>
        <begin position="493"/>
        <end position="512"/>
    </location>
</feature>
<sequence>MKKLKFKENYIYIFSFIVPIMLMVVIYALIGIYPAGDKTIVNSDMYLQYVGFLGHIKDVLKGEANLFYSFSKSLGGNTVGLFAYYMASPLNLIIGLFPKAYIAEAIVVITLIKIGLSSLTFTIYLNESFKKKDINVIMFSLCYCFMAYNINFQLNIMWLDGVILLPLVMLGIDKLINEKKYKLYVISLFIAIVSNYYIGYMICIFSGLYFIYKLILNNKVELIKLGNFIGASVLSVALSAFILIPTVLSLGSGKAKFRLFQEVPKLMMSLDEVIAQLFIGNYSLGQIMGNYPNIYCGVIITVLGILYFLNKNISRKERILSGIFMFVLLLSIFVSTLVLIWHGFDYPVGFAYRFSFLISFLGIVLAYKEFISYENISKLKITITILLGVGCTGYILYGDYEGLSKWKILLTFLFFVVYIILIKLANWSNFNKDEKWNFSLSVYQWLCKIVKFYRCTEGNVRCVNKPIDYSKCGKVDNNRKKLRDVKKIKLEQIINILIVTIVFIELSINAYSCLKLKSYVSRVRIYNYINEMQPIVDELKENMNNFYRMEEVFANTYDDPMLLNYYGITHSSSANDRNTRKFMANMGFKTSSIFEKYNRGSLISIDSLLGVKYQIASKKSENFSDNHYTENEYYKKVLEEGDYIVYENLFALPIAFMVNDSLKYIDTLDVNAFELNNRILSSMVNTKKAINKSLNVKEIISENLISTINNGEVCYERMDKQKASSITFIVEAEDNNPVYMFLKSNAYESGTVSSNQVRVSINGVRKFTAFDSRNYNVEYIGAFNKGEDIIIEINLNSNKLYLKELQIYSCDVDEFEEVYNNLKENIISDTDYRDGYVKGKISVTEDKTLIYTSIPYDEGWTVKIDDRKVEYVKILDGLIGVDVDTEEFSEGEHVIELKYKVPGLMVGIVISFLALVSCIAYEVFMKVFVYNNNECRLKN</sequence>
<dbReference type="Proteomes" id="UP000095558">
    <property type="component" value="Unassembled WGS sequence"/>
</dbReference>
<feature type="transmembrane region" description="Helical" evidence="1">
    <location>
        <begin position="134"/>
        <end position="150"/>
    </location>
</feature>
<dbReference type="OrthoDB" id="9815466at2"/>
<keyword evidence="1" id="KW-0472">Membrane</keyword>
<dbReference type="InterPro" id="IPR018580">
    <property type="entry name" value="Uncharacterised_YfhO"/>
</dbReference>
<evidence type="ECO:0000256" key="1">
    <source>
        <dbReference type="SAM" id="Phobius"/>
    </source>
</evidence>
<proteinExistence type="predicted"/>
<dbReference type="EMBL" id="CYZV01000031">
    <property type="protein sequence ID" value="CUO57171.1"/>
    <property type="molecule type" value="Genomic_DNA"/>
</dbReference>
<keyword evidence="1" id="KW-1133">Transmembrane helix</keyword>
<protein>
    <submittedName>
        <fullName evidence="2">Predicted membrane protein</fullName>
    </submittedName>
</protein>
<dbReference type="PANTHER" id="PTHR38454">
    <property type="entry name" value="INTEGRAL MEMBRANE PROTEIN-RELATED"/>
    <property type="match status" value="1"/>
</dbReference>
<feature type="transmembrane region" description="Helical" evidence="1">
    <location>
        <begin position="904"/>
        <end position="924"/>
    </location>
</feature>
<evidence type="ECO:0000313" key="3">
    <source>
        <dbReference type="Proteomes" id="UP000095558"/>
    </source>
</evidence>
<feature type="transmembrane region" description="Helical" evidence="1">
    <location>
        <begin position="322"/>
        <end position="344"/>
    </location>
</feature>
<feature type="transmembrane region" description="Helical" evidence="1">
    <location>
        <begin position="12"/>
        <end position="35"/>
    </location>
</feature>
<dbReference type="Pfam" id="PF09586">
    <property type="entry name" value="YfhO"/>
    <property type="match status" value="1"/>
</dbReference>
<feature type="transmembrane region" description="Helical" evidence="1">
    <location>
        <begin position="290"/>
        <end position="310"/>
    </location>
</feature>
<organism evidence="2 3">
    <name type="scientific">Clostridium disporicum</name>
    <dbReference type="NCBI Taxonomy" id="84024"/>
    <lineage>
        <taxon>Bacteria</taxon>
        <taxon>Bacillati</taxon>
        <taxon>Bacillota</taxon>
        <taxon>Clostridia</taxon>
        <taxon>Eubacteriales</taxon>
        <taxon>Clostridiaceae</taxon>
        <taxon>Clostridium</taxon>
    </lineage>
</organism>
<feature type="transmembrane region" description="Helical" evidence="1">
    <location>
        <begin position="379"/>
        <end position="396"/>
    </location>
</feature>
<feature type="transmembrane region" description="Helical" evidence="1">
    <location>
        <begin position="100"/>
        <end position="125"/>
    </location>
</feature>
<evidence type="ECO:0000313" key="2">
    <source>
        <dbReference type="EMBL" id="CUO57171.1"/>
    </source>
</evidence>
<feature type="transmembrane region" description="Helical" evidence="1">
    <location>
        <begin position="183"/>
        <end position="212"/>
    </location>
</feature>
<dbReference type="PANTHER" id="PTHR38454:SF1">
    <property type="entry name" value="INTEGRAL MEMBRANE PROTEIN"/>
    <property type="match status" value="1"/>
</dbReference>
<accession>A0A174G5B3</accession>
<dbReference type="AlphaFoldDB" id="A0A174G5B3"/>
<name>A0A174G5B3_9CLOT</name>
<gene>
    <name evidence="2" type="ORF">ERS852470_02730</name>
</gene>
<keyword evidence="1" id="KW-0812">Transmembrane</keyword>
<feature type="transmembrane region" description="Helical" evidence="1">
    <location>
        <begin position="350"/>
        <end position="367"/>
    </location>
</feature>